<evidence type="ECO:0000256" key="4">
    <source>
        <dbReference type="ARBA" id="ARBA00023136"/>
    </source>
</evidence>
<keyword evidence="7" id="KW-1185">Reference proteome</keyword>
<dbReference type="AlphaFoldDB" id="A0A1M5UC17"/>
<protein>
    <submittedName>
        <fullName evidence="6">DoxX-like family protein</fullName>
    </submittedName>
</protein>
<accession>A0A1M5UC17</accession>
<gene>
    <name evidence="6" type="ORF">SAMN05444148_2430</name>
</gene>
<keyword evidence="2 5" id="KW-0812">Transmembrane</keyword>
<evidence type="ECO:0000256" key="5">
    <source>
        <dbReference type="SAM" id="Phobius"/>
    </source>
</evidence>
<feature type="transmembrane region" description="Helical" evidence="5">
    <location>
        <begin position="37"/>
        <end position="58"/>
    </location>
</feature>
<feature type="transmembrane region" description="Helical" evidence="5">
    <location>
        <begin position="12"/>
        <end position="31"/>
    </location>
</feature>
<dbReference type="EMBL" id="FQWS01000002">
    <property type="protein sequence ID" value="SHH60461.1"/>
    <property type="molecule type" value="Genomic_DNA"/>
</dbReference>
<reference evidence="7" key="1">
    <citation type="submission" date="2016-11" db="EMBL/GenBank/DDBJ databases">
        <authorList>
            <person name="Varghese N."/>
            <person name="Submissions S."/>
        </authorList>
    </citation>
    <scope>NUCLEOTIDE SEQUENCE [LARGE SCALE GENOMIC DNA]</scope>
    <source>
        <strain evidence="7">DSM 25330</strain>
    </source>
</reference>
<evidence type="ECO:0000256" key="1">
    <source>
        <dbReference type="ARBA" id="ARBA00004141"/>
    </source>
</evidence>
<feature type="transmembrane region" description="Helical" evidence="5">
    <location>
        <begin position="70"/>
        <end position="91"/>
    </location>
</feature>
<keyword evidence="4 5" id="KW-0472">Membrane</keyword>
<keyword evidence="3 5" id="KW-1133">Transmembrane helix</keyword>
<dbReference type="InterPro" id="IPR032808">
    <property type="entry name" value="DoxX"/>
</dbReference>
<comment type="subcellular location">
    <subcellularLocation>
        <location evidence="1">Membrane</location>
        <topology evidence="1">Multi-pass membrane protein</topology>
    </subcellularLocation>
</comment>
<evidence type="ECO:0000256" key="3">
    <source>
        <dbReference type="ARBA" id="ARBA00022989"/>
    </source>
</evidence>
<organism evidence="6 7">
    <name type="scientific">Winogradskyella jejuensis</name>
    <dbReference type="NCBI Taxonomy" id="1089305"/>
    <lineage>
        <taxon>Bacteria</taxon>
        <taxon>Pseudomonadati</taxon>
        <taxon>Bacteroidota</taxon>
        <taxon>Flavobacteriia</taxon>
        <taxon>Flavobacteriales</taxon>
        <taxon>Flavobacteriaceae</taxon>
        <taxon>Winogradskyella</taxon>
    </lineage>
</organism>
<dbReference type="GO" id="GO:0016020">
    <property type="term" value="C:membrane"/>
    <property type="evidence" value="ECO:0007669"/>
    <property type="project" value="UniProtKB-SubCell"/>
</dbReference>
<dbReference type="Proteomes" id="UP000184522">
    <property type="component" value="Unassembled WGS sequence"/>
</dbReference>
<sequence>MKLEFERYGLAKFRVIVGILQLMGGLGLLLGLHYNLLLLKVSALGLFILMVLGFSTRLKIKDGALKSAPALIYALLSLYIFYKSFSLSLLLT</sequence>
<evidence type="ECO:0000313" key="6">
    <source>
        <dbReference type="EMBL" id="SHH60461.1"/>
    </source>
</evidence>
<dbReference type="Pfam" id="PF13564">
    <property type="entry name" value="DoxX_2"/>
    <property type="match status" value="1"/>
</dbReference>
<dbReference type="RefSeq" id="WP_234969269.1">
    <property type="nucleotide sequence ID" value="NZ_FQWS01000002.1"/>
</dbReference>
<dbReference type="STRING" id="1089305.SAMN05444148_2430"/>
<evidence type="ECO:0000313" key="7">
    <source>
        <dbReference type="Proteomes" id="UP000184522"/>
    </source>
</evidence>
<proteinExistence type="predicted"/>
<name>A0A1M5UC17_9FLAO</name>
<evidence type="ECO:0000256" key="2">
    <source>
        <dbReference type="ARBA" id="ARBA00022692"/>
    </source>
</evidence>